<name>A0A517VPB5_9PLAN</name>
<dbReference type="AlphaFoldDB" id="A0A517VPB5"/>
<dbReference type="Gene3D" id="1.10.10.10">
    <property type="entry name" value="Winged helix-like DNA-binding domain superfamily/Winged helix DNA-binding domain"/>
    <property type="match status" value="1"/>
</dbReference>
<feature type="region of interest" description="Disordered" evidence="1">
    <location>
        <begin position="1"/>
        <end position="34"/>
    </location>
</feature>
<reference evidence="2 3" key="1">
    <citation type="submission" date="2019-03" db="EMBL/GenBank/DDBJ databases">
        <title>Deep-cultivation of Planctomycetes and their phenomic and genomic characterization uncovers novel biology.</title>
        <authorList>
            <person name="Wiegand S."/>
            <person name="Jogler M."/>
            <person name="Boedeker C."/>
            <person name="Pinto D."/>
            <person name="Vollmers J."/>
            <person name="Rivas-Marin E."/>
            <person name="Kohn T."/>
            <person name="Peeters S.H."/>
            <person name="Heuer A."/>
            <person name="Rast P."/>
            <person name="Oberbeckmann S."/>
            <person name="Bunk B."/>
            <person name="Jeske O."/>
            <person name="Meyerdierks A."/>
            <person name="Storesund J.E."/>
            <person name="Kallscheuer N."/>
            <person name="Luecker S."/>
            <person name="Lage O.M."/>
            <person name="Pohl T."/>
            <person name="Merkel B.J."/>
            <person name="Hornburger P."/>
            <person name="Mueller R.-W."/>
            <person name="Bruemmer F."/>
            <person name="Labrenz M."/>
            <person name="Spormann A.M."/>
            <person name="Op den Camp H."/>
            <person name="Overmann J."/>
            <person name="Amann R."/>
            <person name="Jetten M.S.M."/>
            <person name="Mascher T."/>
            <person name="Medema M.H."/>
            <person name="Devos D.P."/>
            <person name="Kaster A.-K."/>
            <person name="Ovreas L."/>
            <person name="Rohde M."/>
            <person name="Galperin M.Y."/>
            <person name="Jogler C."/>
        </authorList>
    </citation>
    <scope>NUCLEOTIDE SEQUENCE [LARGE SCALE GENOMIC DNA]</scope>
    <source>
        <strain evidence="2 3">V144</strain>
    </source>
</reference>
<dbReference type="Proteomes" id="UP000318704">
    <property type="component" value="Chromosome"/>
</dbReference>
<sequence length="194" mass="22511">MGKKSAKRSPKRATSKSTTSKTKKTPKKQAPVKKTEPVKCVIGFTAAAERWDVSDKTIQNWIKKGLPVSGTQRKRVFDVSECDAWVASYRDEKADRESQKLNEELKKEKLLQEKLKRKDLERKDLIANEKLISREEYELFAAECVIEARDQMLTLPKEMRRHLCKKCQSKVKEMQTMIEQTLLRLSEIEEGPKK</sequence>
<organism evidence="2 3">
    <name type="scientific">Gimesia aquarii</name>
    <dbReference type="NCBI Taxonomy" id="2527964"/>
    <lineage>
        <taxon>Bacteria</taxon>
        <taxon>Pseudomonadati</taxon>
        <taxon>Planctomycetota</taxon>
        <taxon>Planctomycetia</taxon>
        <taxon>Planctomycetales</taxon>
        <taxon>Planctomycetaceae</taxon>
        <taxon>Gimesia</taxon>
    </lineage>
</organism>
<feature type="compositionally biased region" description="Basic residues" evidence="1">
    <location>
        <begin position="21"/>
        <end position="31"/>
    </location>
</feature>
<protein>
    <submittedName>
        <fullName evidence="2">Helix-turn-helix domain protein</fullName>
    </submittedName>
</protein>
<feature type="compositionally biased region" description="Basic residues" evidence="1">
    <location>
        <begin position="1"/>
        <end position="14"/>
    </location>
</feature>
<dbReference type="InterPro" id="IPR036388">
    <property type="entry name" value="WH-like_DNA-bd_sf"/>
</dbReference>
<dbReference type="EMBL" id="CP037920">
    <property type="protein sequence ID" value="QDT94849.1"/>
    <property type="molecule type" value="Genomic_DNA"/>
</dbReference>
<gene>
    <name evidence="2" type="ORF">V144x_02810</name>
</gene>
<evidence type="ECO:0000313" key="2">
    <source>
        <dbReference type="EMBL" id="QDT94849.1"/>
    </source>
</evidence>
<proteinExistence type="predicted"/>
<accession>A0A517VPB5</accession>
<dbReference type="SUPFAM" id="SSF46955">
    <property type="entry name" value="Putative DNA-binding domain"/>
    <property type="match status" value="1"/>
</dbReference>
<dbReference type="KEGG" id="gaw:V144x_02810"/>
<dbReference type="InterPro" id="IPR009061">
    <property type="entry name" value="DNA-bd_dom_put_sf"/>
</dbReference>
<evidence type="ECO:0000313" key="3">
    <source>
        <dbReference type="Proteomes" id="UP000318704"/>
    </source>
</evidence>
<evidence type="ECO:0000256" key="1">
    <source>
        <dbReference type="SAM" id="MobiDB-lite"/>
    </source>
</evidence>